<dbReference type="KEGG" id="pej:FYC62_00585"/>
<dbReference type="PANTHER" id="PTHR22916">
    <property type="entry name" value="GLYCOSYLTRANSFERASE"/>
    <property type="match status" value="1"/>
</dbReference>
<reference evidence="2 3" key="1">
    <citation type="submission" date="2019-08" db="EMBL/GenBank/DDBJ databases">
        <title>Pedobacter sp. nov., isolated from Han river, South Korea.</title>
        <authorList>
            <person name="Lee D.-H."/>
            <person name="Kim Y.-S."/>
            <person name="Hwang E.-M."/>
            <person name="Le Tran T.C."/>
            <person name="Cha C.-J."/>
        </authorList>
    </citation>
    <scope>NUCLEOTIDE SEQUENCE [LARGE SCALE GENOMIC DNA]</scope>
    <source>
        <strain evidence="2 3">CJ43</strain>
    </source>
</reference>
<dbReference type="AlphaFoldDB" id="A0A5C0VC42"/>
<dbReference type="GO" id="GO:0016758">
    <property type="term" value="F:hexosyltransferase activity"/>
    <property type="evidence" value="ECO:0007669"/>
    <property type="project" value="UniProtKB-ARBA"/>
</dbReference>
<organism evidence="2 3">
    <name type="scientific">Pedobacter aquae</name>
    <dbReference type="NCBI Taxonomy" id="2605747"/>
    <lineage>
        <taxon>Bacteria</taxon>
        <taxon>Pseudomonadati</taxon>
        <taxon>Bacteroidota</taxon>
        <taxon>Sphingobacteriia</taxon>
        <taxon>Sphingobacteriales</taxon>
        <taxon>Sphingobacteriaceae</taxon>
        <taxon>Pedobacter</taxon>
    </lineage>
</organism>
<dbReference type="InterPro" id="IPR029044">
    <property type="entry name" value="Nucleotide-diphossugar_trans"/>
</dbReference>
<dbReference type="Gene3D" id="3.90.550.10">
    <property type="entry name" value="Spore Coat Polysaccharide Biosynthesis Protein SpsA, Chain A"/>
    <property type="match status" value="1"/>
</dbReference>
<sequence>MCRLYPKISIITPSFNQGKFIEETILSVLNQGYPNLEYIIIDGGSTDETVEIIKKYENKLAYWISEKDNGQTHAINKGLRKATGDIFAYLNSDDCYYPNTLKLIAEAYLANNDNDDLLLIGHCYWAKDFNDENGQLDKPRFPMTLKDALLNTGLAPQPSMFWTMKKNQLSFCDSLTFCMDYEFWLQLIINKYKIIHIDRCLSLFRQHEQTKTKTIKHILAMELIGLNYIYRKFLSKEEQKTVVDYNKKQICRANYFSLSIEMKKVSLLKRISIILRAELGLIMKLKLLTKSIYAKN</sequence>
<evidence type="ECO:0000259" key="1">
    <source>
        <dbReference type="Pfam" id="PF00535"/>
    </source>
</evidence>
<dbReference type="Pfam" id="PF00535">
    <property type="entry name" value="Glycos_transf_2"/>
    <property type="match status" value="1"/>
</dbReference>
<keyword evidence="3" id="KW-1185">Reference proteome</keyword>
<accession>A0A5C0VC42</accession>
<dbReference type="EMBL" id="CP043329">
    <property type="protein sequence ID" value="QEK50328.1"/>
    <property type="molecule type" value="Genomic_DNA"/>
</dbReference>
<dbReference type="Proteomes" id="UP000323653">
    <property type="component" value="Chromosome"/>
</dbReference>
<keyword evidence="2" id="KW-0808">Transferase</keyword>
<name>A0A5C0VC42_9SPHI</name>
<evidence type="ECO:0000313" key="2">
    <source>
        <dbReference type="EMBL" id="QEK50328.1"/>
    </source>
</evidence>
<gene>
    <name evidence="2" type="ORF">FYC62_00585</name>
</gene>
<dbReference type="InterPro" id="IPR001173">
    <property type="entry name" value="Glyco_trans_2-like"/>
</dbReference>
<dbReference type="RefSeq" id="WP_149073534.1">
    <property type="nucleotide sequence ID" value="NZ_CP043329.1"/>
</dbReference>
<dbReference type="PANTHER" id="PTHR22916:SF65">
    <property type="entry name" value="SLR1065 PROTEIN"/>
    <property type="match status" value="1"/>
</dbReference>
<feature type="domain" description="Glycosyltransferase 2-like" evidence="1">
    <location>
        <begin position="9"/>
        <end position="166"/>
    </location>
</feature>
<protein>
    <submittedName>
        <fullName evidence="2">Glycosyltransferase</fullName>
    </submittedName>
</protein>
<proteinExistence type="predicted"/>
<evidence type="ECO:0000313" key="3">
    <source>
        <dbReference type="Proteomes" id="UP000323653"/>
    </source>
</evidence>
<dbReference type="SUPFAM" id="SSF53448">
    <property type="entry name" value="Nucleotide-diphospho-sugar transferases"/>
    <property type="match status" value="1"/>
</dbReference>
<dbReference type="CDD" id="cd06433">
    <property type="entry name" value="GT_2_WfgS_like"/>
    <property type="match status" value="1"/>
</dbReference>